<evidence type="ECO:0000256" key="1">
    <source>
        <dbReference type="ARBA" id="ARBA00005234"/>
    </source>
</evidence>
<sequence length="1625" mass="183281">MADGVSQSPFSGFSMVSHVSVRADHLSLDEQCSKCGLYHCPLCSTEVFKPSDHFNATRHIESHKGRCVYYGGFTIYKCHLTCRTSPHFHCFSCGKTVIRKMCYVKHLTSCSPNSPTEGQMANFANPPDTHRLLCAPSSACPCVPAPPSVMLKDFPAPPSAELKDVPAPPSAELKHLPVPPFAELKHLPVPPSAQLKQVPVPPSAQLKHLPVPPSAELQQVRVPPSAQLKHLPVPPSAELKHLPVPPSAELQQVPVPPSAELKHLPVPPSAQLKQVPVPPSAQLKHLPVPPSAQLKQVPVPPSAQLKQVPVPPSAELKDVRVPSSAVLKNVPAPSSAMPKFSSSITKENSADVHRAPIKHLAALPSAQHAKQPLKIQNVQKKMNCPHCNILLYFKNFKKHLKRKHGTMVKDITAETHLSSQCVDSERGIFAVTKAFHGPPTPVHVIQKLWGSNQKSICEVDECNVNMDVAIRSGHKVFRCCHQRSLDYCSLHGTKEDEDLKEEVLTEMVSARWFGESKKHLCLQRKKEAADKGAPLAVSINIGPPKKHYVSVFENKLSYYSRLGRVMVFYDAQKNSWHCPCVRAKVSCPHKYIAKWLLFQTKKHLFRSVRSTEPLDDRTAPEVQEEENGKAESFLYPPQGKQLERVVRYILHNKKLPVELPEDLKKPTTDALTSLIPFEEFCTECHDQVPLSDPILITTKAKMVTLTSVFEGISTFCKRCYKCGMVYRYQEWCQGVHNYNDHIILDLHLCLYLRASLQTHNATSRVFEAMEMTSGVKLPPHNKLLHAYLQFEALTQHEYTYACVKCGYYPAVVIMDLHKKGVFNMPVSEIPVPVQTYNGQVNMTEFWNSVALEMVAHGFVSSTQQNPFAVHPTFSYWAPWIGPHTRKTDDVLNTEWEKVHHSAKQAERADLDVSEDRLLNEVLNLKVEDVRKLCKVSGVDSSGSKIDLVLRLREEIKSRNAYNKIFEKVWGASGGWATIMCPCGVVYSLKFNMRAESPRDYMDLLLSWKHMPNVTVYDFARGLATHGNLRYPAVLPFTPNEGRLLKPTEESIQLAKEGKIKVHLPWLKEKKKIPDDCGHPITGSADHYVLYDTLHESNTKDSKDVLRRIALVPELAGWMNSQVAEQLFAQMERNNYFLNMMTPSVQIFLIRNIVHHKNQLLNKHITEKIQKAMGNFNVTLNAFGQAVICKEDSSVSRSSSDVATQKTLSEDPVKIPVTAAHTFTGTNSWAPQDMLPVWGQPLHPHHQKMLTYVLDPIKDPNEHIAGVGTTMLTRSDFWTLGLANDLEATIANCCFRVIEHLAFQQDINVFVANCYIVATWMPPLCAEPQLSFPADIAQKDVVAFPSWMSGHWMLCILKPKEREMYFLDPIEQSAFGQYIATFRKIAKMIDDKTWTERTADSFEEIPRQKGGNNCGIYVLMYTLYIALGQKFDFTEEDMPFIRRWWCTLLMTNFAVQMPRCKLSEGEDGSDEPPFKKQRLQEQSDCRGARKPEDSQENATILQIPNEILQRILLEVVLSQGDSAYLNISLVCRRFRDIVGHPGFKQEAHFSWLDSVVNWNNFSKEFCEEYRVNYTISECFTCKTLFKSCPPGYKGGGKRGVLEGFYSTVDWPDFCSQDCFCVSGGQL</sequence>
<dbReference type="GO" id="GO:0008234">
    <property type="term" value="F:cysteine-type peptidase activity"/>
    <property type="evidence" value="ECO:0007669"/>
    <property type="project" value="InterPro"/>
</dbReference>
<dbReference type="InterPro" id="IPR003653">
    <property type="entry name" value="Peptidase_C48_C"/>
</dbReference>
<feature type="domain" description="SAP" evidence="7">
    <location>
        <begin position="921"/>
        <end position="955"/>
    </location>
</feature>
<evidence type="ECO:0000256" key="4">
    <source>
        <dbReference type="SAM" id="MobiDB-lite"/>
    </source>
</evidence>
<dbReference type="PANTHER" id="PTHR17609:SF3">
    <property type="entry name" value="SAP DOMAIN-CONTAINING PROTEIN"/>
    <property type="match status" value="1"/>
</dbReference>
<dbReference type="InterPro" id="IPR003034">
    <property type="entry name" value="SAP_dom"/>
</dbReference>
<dbReference type="InterPro" id="IPR040648">
    <property type="entry name" value="HMGXB3_CxC4"/>
</dbReference>
<comment type="caution">
    <text evidence="8">The sequence shown here is derived from an EMBL/GenBank/DDBJ whole genome shotgun (WGS) entry which is preliminary data.</text>
</comment>
<feature type="compositionally biased region" description="Basic and acidic residues" evidence="4">
    <location>
        <begin position="1471"/>
        <end position="1492"/>
    </location>
</feature>
<dbReference type="Pfam" id="PF18866">
    <property type="entry name" value="CxC7"/>
    <property type="match status" value="1"/>
</dbReference>
<feature type="domain" description="F-box" evidence="5">
    <location>
        <begin position="1496"/>
        <end position="1551"/>
    </location>
</feature>
<dbReference type="PANTHER" id="PTHR17609">
    <property type="entry name" value="HMG DOMAIN-CONTAINING PROTEIN 3"/>
    <property type="match status" value="1"/>
</dbReference>
<dbReference type="InterPro" id="IPR038765">
    <property type="entry name" value="Papain-like_cys_pep_sf"/>
</dbReference>
<gene>
    <name evidence="8" type="ORF">AMEX_G12777</name>
</gene>
<dbReference type="InterPro" id="IPR001810">
    <property type="entry name" value="F-box_dom"/>
</dbReference>
<evidence type="ECO:0000256" key="3">
    <source>
        <dbReference type="ARBA" id="ARBA00022801"/>
    </source>
</evidence>
<comment type="similarity">
    <text evidence="1">Belongs to the peptidase C48 family.</text>
</comment>
<evidence type="ECO:0000259" key="7">
    <source>
        <dbReference type="PROSITE" id="PS50800"/>
    </source>
</evidence>
<dbReference type="PROSITE" id="PS50600">
    <property type="entry name" value="ULP_PROTEASE"/>
    <property type="match status" value="1"/>
</dbReference>
<dbReference type="SUPFAM" id="SSF54001">
    <property type="entry name" value="Cysteine proteinases"/>
    <property type="match status" value="1"/>
</dbReference>
<dbReference type="EMBL" id="JAICCE010000009">
    <property type="protein sequence ID" value="KAG9273599.1"/>
    <property type="molecule type" value="Genomic_DNA"/>
</dbReference>
<dbReference type="Pfam" id="PF02902">
    <property type="entry name" value="Peptidase_C48"/>
    <property type="match status" value="1"/>
</dbReference>
<proteinExistence type="inferred from homology"/>
<evidence type="ECO:0000313" key="9">
    <source>
        <dbReference type="Proteomes" id="UP000752171"/>
    </source>
</evidence>
<dbReference type="InterPro" id="IPR041300">
    <property type="entry name" value="CxC7"/>
</dbReference>
<dbReference type="GO" id="GO:0006508">
    <property type="term" value="P:proteolysis"/>
    <property type="evidence" value="ECO:0007669"/>
    <property type="project" value="UniProtKB-KW"/>
</dbReference>
<feature type="region of interest" description="Disordered" evidence="4">
    <location>
        <begin position="1461"/>
        <end position="1492"/>
    </location>
</feature>
<dbReference type="PROSITE" id="PS50181">
    <property type="entry name" value="FBOX"/>
    <property type="match status" value="1"/>
</dbReference>
<keyword evidence="2" id="KW-0645">Protease</keyword>
<dbReference type="Proteomes" id="UP000752171">
    <property type="component" value="Unassembled WGS sequence"/>
</dbReference>
<protein>
    <submittedName>
        <fullName evidence="8">Uncharacterized protein</fullName>
    </submittedName>
</protein>
<name>A0A8T2LPL0_ASTMX</name>
<dbReference type="Pfam" id="PF18717">
    <property type="entry name" value="CxC4"/>
    <property type="match status" value="1"/>
</dbReference>
<dbReference type="PROSITE" id="PS50800">
    <property type="entry name" value="SAP"/>
    <property type="match status" value="1"/>
</dbReference>
<dbReference type="Pfam" id="PF00646">
    <property type="entry name" value="F-box"/>
    <property type="match status" value="1"/>
</dbReference>
<evidence type="ECO:0000313" key="8">
    <source>
        <dbReference type="EMBL" id="KAG9273599.1"/>
    </source>
</evidence>
<evidence type="ECO:0000256" key="2">
    <source>
        <dbReference type="ARBA" id="ARBA00022670"/>
    </source>
</evidence>
<reference evidence="8 9" key="1">
    <citation type="submission" date="2021-07" db="EMBL/GenBank/DDBJ databases">
        <authorList>
            <person name="Imarazene B."/>
            <person name="Zahm M."/>
            <person name="Klopp C."/>
            <person name="Cabau C."/>
            <person name="Beille S."/>
            <person name="Jouanno E."/>
            <person name="Castinel A."/>
            <person name="Lluch J."/>
            <person name="Gil L."/>
            <person name="Kuchtly C."/>
            <person name="Lopez Roques C."/>
            <person name="Donnadieu C."/>
            <person name="Parrinello H."/>
            <person name="Journot L."/>
            <person name="Du K."/>
            <person name="Schartl M."/>
            <person name="Retaux S."/>
            <person name="Guiguen Y."/>
        </authorList>
    </citation>
    <scope>NUCLEOTIDE SEQUENCE [LARGE SCALE GENOMIC DNA]</scope>
    <source>
        <strain evidence="8">Pach_M1</strain>
        <tissue evidence="8">Testis</tissue>
    </source>
</reference>
<organism evidence="8 9">
    <name type="scientific">Astyanax mexicanus</name>
    <name type="common">Blind cave fish</name>
    <name type="synonym">Astyanax fasciatus mexicanus</name>
    <dbReference type="NCBI Taxonomy" id="7994"/>
    <lineage>
        <taxon>Eukaryota</taxon>
        <taxon>Metazoa</taxon>
        <taxon>Chordata</taxon>
        <taxon>Craniata</taxon>
        <taxon>Vertebrata</taxon>
        <taxon>Euteleostomi</taxon>
        <taxon>Actinopterygii</taxon>
        <taxon>Neopterygii</taxon>
        <taxon>Teleostei</taxon>
        <taxon>Ostariophysi</taxon>
        <taxon>Characiformes</taxon>
        <taxon>Characoidei</taxon>
        <taxon>Acestrorhamphidae</taxon>
        <taxon>Acestrorhamphinae</taxon>
        <taxon>Astyanax</taxon>
    </lineage>
</organism>
<feature type="domain" description="Ubiquitin-like protease family profile" evidence="6">
    <location>
        <begin position="1269"/>
        <end position="1424"/>
    </location>
</feature>
<keyword evidence="3" id="KW-0378">Hydrolase</keyword>
<accession>A0A8T2LPL0</accession>
<evidence type="ECO:0000259" key="6">
    <source>
        <dbReference type="PROSITE" id="PS50600"/>
    </source>
</evidence>
<dbReference type="InterPro" id="IPR039598">
    <property type="entry name" value="HMGXB3"/>
</dbReference>
<evidence type="ECO:0000259" key="5">
    <source>
        <dbReference type="PROSITE" id="PS50181"/>
    </source>
</evidence>
<dbReference type="Gene3D" id="3.40.395.10">
    <property type="entry name" value="Adenoviral Proteinase, Chain A"/>
    <property type="match status" value="1"/>
</dbReference>